<evidence type="ECO:0000256" key="7">
    <source>
        <dbReference type="SAM" id="MobiDB-lite"/>
    </source>
</evidence>
<evidence type="ECO:0000256" key="1">
    <source>
        <dbReference type="ARBA" id="ARBA00001913"/>
    </source>
</evidence>
<sequence length="524" mass="58829" precursor="true">MKSILLCSLFSALLSISSLAEAKSPNFVFILVDDLGKQDLGIEGSEFYETPNIDSLAQKSMRFDRGYSACQVCSPSRAAIQTGKTPARLHITDYIAVRRNNQPEKWGRNTKLLPAEYKPELPLSETTIAEALKEQGYHTFFAGKWHLGGDGHTPSEQGYDVNKGGYHFGTPPGGYHSPYNNPKLSNDEPGSELPIRLGKETAKFIEDNAKSDEPFFAMLSFYSVHGPIQCSQNRWEKFQAKAEKMGLTNRTEPRFLLDRTQEVRQVQDHPVYAGMMAALDDAVGLVLESLKKNGLEEETVVIFTSDNGGVSSGDGYATSCLPYRGGKGRQWEGGTRQPFYIYWPGVTTGQKTEVPAIGMDFYPTILDIAGIPLKPDQHVDGISLVPVLKGKSVEDRELFWHYPHYGNQGGEPSAMVVDGDWKLIHYFEDGRNELYNISDDIGEQTDISERYPDRVEELSASLNNWQKEVGADFPSRNQKYNEQAHARSLENLEEKGLPRREQEHANYLKPDFKPNGGWWDQRGR</sequence>
<dbReference type="EC" id="3.1.6.1" evidence="10"/>
<reference evidence="10 11" key="1">
    <citation type="submission" date="2019-02" db="EMBL/GenBank/DDBJ databases">
        <title>Deep-cultivation of Planctomycetes and their phenomic and genomic characterization uncovers novel biology.</title>
        <authorList>
            <person name="Wiegand S."/>
            <person name="Jogler M."/>
            <person name="Boedeker C."/>
            <person name="Pinto D."/>
            <person name="Vollmers J."/>
            <person name="Rivas-Marin E."/>
            <person name="Kohn T."/>
            <person name="Peeters S.H."/>
            <person name="Heuer A."/>
            <person name="Rast P."/>
            <person name="Oberbeckmann S."/>
            <person name="Bunk B."/>
            <person name="Jeske O."/>
            <person name="Meyerdierks A."/>
            <person name="Storesund J.E."/>
            <person name="Kallscheuer N."/>
            <person name="Luecker S."/>
            <person name="Lage O.M."/>
            <person name="Pohl T."/>
            <person name="Merkel B.J."/>
            <person name="Hornburger P."/>
            <person name="Mueller R.-W."/>
            <person name="Bruemmer F."/>
            <person name="Labrenz M."/>
            <person name="Spormann A.M."/>
            <person name="Op Den Camp H."/>
            <person name="Overmann J."/>
            <person name="Amann R."/>
            <person name="Jetten M.S.M."/>
            <person name="Mascher T."/>
            <person name="Medema M.H."/>
            <person name="Devos D.P."/>
            <person name="Kaster A.-K."/>
            <person name="Ovreas L."/>
            <person name="Rohde M."/>
            <person name="Galperin M.Y."/>
            <person name="Jogler C."/>
        </authorList>
    </citation>
    <scope>NUCLEOTIDE SEQUENCE [LARGE SCALE GENOMIC DNA]</scope>
    <source>
        <strain evidence="10 11">Pan54</strain>
    </source>
</reference>
<dbReference type="Proteomes" id="UP000316095">
    <property type="component" value="Unassembled WGS sequence"/>
</dbReference>
<proteinExistence type="inferred from homology"/>
<name>A0A5C5XQ21_9PLAN</name>
<comment type="similarity">
    <text evidence="2">Belongs to the sulfatase family.</text>
</comment>
<dbReference type="InterPro" id="IPR017850">
    <property type="entry name" value="Alkaline_phosphatase_core_sf"/>
</dbReference>
<evidence type="ECO:0000256" key="2">
    <source>
        <dbReference type="ARBA" id="ARBA00008779"/>
    </source>
</evidence>
<evidence type="ECO:0000313" key="10">
    <source>
        <dbReference type="EMBL" id="TWT63862.1"/>
    </source>
</evidence>
<dbReference type="Gene3D" id="3.40.720.10">
    <property type="entry name" value="Alkaline Phosphatase, subunit A"/>
    <property type="match status" value="1"/>
</dbReference>
<dbReference type="GO" id="GO:0004065">
    <property type="term" value="F:arylsulfatase activity"/>
    <property type="evidence" value="ECO:0007669"/>
    <property type="project" value="UniProtKB-EC"/>
</dbReference>
<dbReference type="Gene3D" id="3.30.1120.10">
    <property type="match status" value="1"/>
</dbReference>
<feature type="compositionally biased region" description="Basic and acidic residues" evidence="7">
    <location>
        <begin position="490"/>
        <end position="512"/>
    </location>
</feature>
<accession>A0A5C5XQ21</accession>
<dbReference type="PANTHER" id="PTHR42693:SF42">
    <property type="entry name" value="ARYLSULFATASE G"/>
    <property type="match status" value="1"/>
</dbReference>
<dbReference type="Pfam" id="PF00884">
    <property type="entry name" value="Sulfatase"/>
    <property type="match status" value="1"/>
</dbReference>
<evidence type="ECO:0000256" key="8">
    <source>
        <dbReference type="SAM" id="SignalP"/>
    </source>
</evidence>
<evidence type="ECO:0000256" key="4">
    <source>
        <dbReference type="ARBA" id="ARBA00022729"/>
    </source>
</evidence>
<dbReference type="InterPro" id="IPR000917">
    <property type="entry name" value="Sulfatase_N"/>
</dbReference>
<keyword evidence="6" id="KW-0106">Calcium</keyword>
<feature type="signal peptide" evidence="8">
    <location>
        <begin position="1"/>
        <end position="22"/>
    </location>
</feature>
<dbReference type="EMBL" id="SJPG01000001">
    <property type="protein sequence ID" value="TWT63862.1"/>
    <property type="molecule type" value="Genomic_DNA"/>
</dbReference>
<dbReference type="AlphaFoldDB" id="A0A5C5XQ21"/>
<comment type="cofactor">
    <cofactor evidence="1">
        <name>Ca(2+)</name>
        <dbReference type="ChEBI" id="CHEBI:29108"/>
    </cofactor>
</comment>
<keyword evidence="5 10" id="KW-0378">Hydrolase</keyword>
<dbReference type="RefSeq" id="WP_146505638.1">
    <property type="nucleotide sequence ID" value="NZ_SJPG01000001.1"/>
</dbReference>
<evidence type="ECO:0000256" key="3">
    <source>
        <dbReference type="ARBA" id="ARBA00022723"/>
    </source>
</evidence>
<protein>
    <submittedName>
        <fullName evidence="10">Arylsulfatase</fullName>
        <ecNumber evidence="10">3.1.6.1</ecNumber>
    </submittedName>
</protein>
<evidence type="ECO:0000259" key="9">
    <source>
        <dbReference type="Pfam" id="PF00884"/>
    </source>
</evidence>
<feature type="domain" description="Sulfatase N-terminal" evidence="9">
    <location>
        <begin position="25"/>
        <end position="371"/>
    </location>
</feature>
<dbReference type="SUPFAM" id="SSF53649">
    <property type="entry name" value="Alkaline phosphatase-like"/>
    <property type="match status" value="1"/>
</dbReference>
<dbReference type="GO" id="GO:0046872">
    <property type="term" value="F:metal ion binding"/>
    <property type="evidence" value="ECO:0007669"/>
    <property type="project" value="UniProtKB-KW"/>
</dbReference>
<keyword evidence="3" id="KW-0479">Metal-binding</keyword>
<feature type="region of interest" description="Disordered" evidence="7">
    <location>
        <begin position="490"/>
        <end position="524"/>
    </location>
</feature>
<organism evidence="10 11">
    <name type="scientific">Rubinisphaera italica</name>
    <dbReference type="NCBI Taxonomy" id="2527969"/>
    <lineage>
        <taxon>Bacteria</taxon>
        <taxon>Pseudomonadati</taxon>
        <taxon>Planctomycetota</taxon>
        <taxon>Planctomycetia</taxon>
        <taxon>Planctomycetales</taxon>
        <taxon>Planctomycetaceae</taxon>
        <taxon>Rubinisphaera</taxon>
    </lineage>
</organism>
<dbReference type="OrthoDB" id="9783154at2"/>
<keyword evidence="11" id="KW-1185">Reference proteome</keyword>
<evidence type="ECO:0000313" key="11">
    <source>
        <dbReference type="Proteomes" id="UP000316095"/>
    </source>
</evidence>
<dbReference type="InterPro" id="IPR050738">
    <property type="entry name" value="Sulfatase"/>
</dbReference>
<dbReference type="InterPro" id="IPR024607">
    <property type="entry name" value="Sulfatase_CS"/>
</dbReference>
<dbReference type="CDD" id="cd16144">
    <property type="entry name" value="ARS_like"/>
    <property type="match status" value="1"/>
</dbReference>
<dbReference type="PANTHER" id="PTHR42693">
    <property type="entry name" value="ARYLSULFATASE FAMILY MEMBER"/>
    <property type="match status" value="1"/>
</dbReference>
<evidence type="ECO:0000256" key="6">
    <source>
        <dbReference type="ARBA" id="ARBA00022837"/>
    </source>
</evidence>
<feature type="chain" id="PRO_5022860125" evidence="8">
    <location>
        <begin position="23"/>
        <end position="524"/>
    </location>
</feature>
<dbReference type="PROSITE" id="PS00149">
    <property type="entry name" value="SULFATASE_2"/>
    <property type="match status" value="1"/>
</dbReference>
<comment type="caution">
    <text evidence="10">The sequence shown here is derived from an EMBL/GenBank/DDBJ whole genome shotgun (WGS) entry which is preliminary data.</text>
</comment>
<keyword evidence="4 8" id="KW-0732">Signal</keyword>
<evidence type="ECO:0000256" key="5">
    <source>
        <dbReference type="ARBA" id="ARBA00022801"/>
    </source>
</evidence>
<gene>
    <name evidence="10" type="primary">atsA_50</name>
    <name evidence="10" type="ORF">Pan54_46210</name>
</gene>